<dbReference type="Proteomes" id="UP000272528">
    <property type="component" value="Chromosome"/>
</dbReference>
<dbReference type="RefSeq" id="WP_126015616.1">
    <property type="nucleotide sequence ID" value="NZ_CP034437.1"/>
</dbReference>
<dbReference type="KEGG" id="palb:EJC50_12550"/>
<sequence length="138" mass="16052">MADFYDELKQSIPYAFEVTEESLGATIEGNWEEYHDEMNLKPLNVTKKIIGEIEGLIGKNHVDFVYKKLSELINQISEENQKAMEYLDEWKRNFLASKMKSIVVQGIGKSVKERAKVAKRLDHFESKQQVNKIDQRTV</sequence>
<name>A0A3Q8X585_9BACL</name>
<protein>
    <submittedName>
        <fullName evidence="2">Uncharacterized protein</fullName>
    </submittedName>
</protein>
<feature type="coiled-coil region" evidence="1">
    <location>
        <begin position="66"/>
        <end position="93"/>
    </location>
</feature>
<organism evidence="2 3">
    <name type="scientific">Paenibacillus albus</name>
    <dbReference type="NCBI Taxonomy" id="2495582"/>
    <lineage>
        <taxon>Bacteria</taxon>
        <taxon>Bacillati</taxon>
        <taxon>Bacillota</taxon>
        <taxon>Bacilli</taxon>
        <taxon>Bacillales</taxon>
        <taxon>Paenibacillaceae</taxon>
        <taxon>Paenibacillus</taxon>
    </lineage>
</organism>
<proteinExistence type="predicted"/>
<dbReference type="EMBL" id="CP034437">
    <property type="protein sequence ID" value="AZN40385.1"/>
    <property type="molecule type" value="Genomic_DNA"/>
</dbReference>
<evidence type="ECO:0000313" key="2">
    <source>
        <dbReference type="EMBL" id="AZN40385.1"/>
    </source>
</evidence>
<gene>
    <name evidence="2" type="ORF">EJC50_12550</name>
</gene>
<keyword evidence="3" id="KW-1185">Reference proteome</keyword>
<evidence type="ECO:0000313" key="3">
    <source>
        <dbReference type="Proteomes" id="UP000272528"/>
    </source>
</evidence>
<evidence type="ECO:0000256" key="1">
    <source>
        <dbReference type="SAM" id="Coils"/>
    </source>
</evidence>
<dbReference type="AlphaFoldDB" id="A0A3Q8X585"/>
<reference evidence="3" key="1">
    <citation type="submission" date="2018-12" db="EMBL/GenBank/DDBJ databases">
        <title>Genome sequence of Peanibacillus sp.</title>
        <authorList>
            <person name="Subramani G."/>
            <person name="Srinivasan S."/>
            <person name="Kim M.K."/>
        </authorList>
    </citation>
    <scope>NUCLEOTIDE SEQUENCE [LARGE SCALE GENOMIC DNA]</scope>
    <source>
        <strain evidence="3">18JY67-1</strain>
    </source>
</reference>
<keyword evidence="1" id="KW-0175">Coiled coil</keyword>
<accession>A0A3Q8X585</accession>